<dbReference type="SUPFAM" id="SSF53448">
    <property type="entry name" value="Nucleotide-diphospho-sugar transferases"/>
    <property type="match status" value="1"/>
</dbReference>
<dbReference type="InterPro" id="IPR001173">
    <property type="entry name" value="Glyco_trans_2-like"/>
</dbReference>
<dbReference type="Gene3D" id="3.90.550.10">
    <property type="entry name" value="Spore Coat Polysaccharide Biosynthesis Protein SpsA, Chain A"/>
    <property type="match status" value="1"/>
</dbReference>
<dbReference type="Proteomes" id="UP000178565">
    <property type="component" value="Unassembled WGS sequence"/>
</dbReference>
<dbReference type="GO" id="GO:0016757">
    <property type="term" value="F:glycosyltransferase activity"/>
    <property type="evidence" value="ECO:0007669"/>
    <property type="project" value="UniProtKB-KW"/>
</dbReference>
<accession>A0A1F5KPU2</accession>
<evidence type="ECO:0000259" key="5">
    <source>
        <dbReference type="Pfam" id="PF00535"/>
    </source>
</evidence>
<keyword evidence="4" id="KW-0472">Membrane</keyword>
<reference evidence="6 7" key="1">
    <citation type="journal article" date="2016" name="Nat. Commun.">
        <title>Thousands of microbial genomes shed light on interconnected biogeochemical processes in an aquifer system.</title>
        <authorList>
            <person name="Anantharaman K."/>
            <person name="Brown C.T."/>
            <person name="Hug L.A."/>
            <person name="Sharon I."/>
            <person name="Castelle C.J."/>
            <person name="Probst A.J."/>
            <person name="Thomas B.C."/>
            <person name="Singh A."/>
            <person name="Wilkins M.J."/>
            <person name="Karaoz U."/>
            <person name="Brodie E.L."/>
            <person name="Williams K.H."/>
            <person name="Hubbard S.S."/>
            <person name="Banfield J.F."/>
        </authorList>
    </citation>
    <scope>NUCLEOTIDE SEQUENCE [LARGE SCALE GENOMIC DNA]</scope>
</reference>
<keyword evidence="3" id="KW-0808">Transferase</keyword>
<gene>
    <name evidence="6" type="ORF">A3B45_00285</name>
</gene>
<dbReference type="Pfam" id="PF00535">
    <property type="entry name" value="Glycos_transf_2"/>
    <property type="match status" value="1"/>
</dbReference>
<dbReference type="InterPro" id="IPR029044">
    <property type="entry name" value="Nucleotide-diphossugar_trans"/>
</dbReference>
<organism evidence="6 7">
    <name type="scientific">Candidatus Daviesbacteria bacterium RIFCSPLOWO2_01_FULL_39_12</name>
    <dbReference type="NCBI Taxonomy" id="1797785"/>
    <lineage>
        <taxon>Bacteria</taxon>
        <taxon>Candidatus Daviesiibacteriota</taxon>
    </lineage>
</organism>
<dbReference type="PANTHER" id="PTHR43179:SF12">
    <property type="entry name" value="GALACTOFURANOSYLTRANSFERASE GLFT2"/>
    <property type="match status" value="1"/>
</dbReference>
<sequence length="268" mass="30991">MEIIVVDNGSTDGTWQEGRKKFRKVRWVDAGVKNIGQTGCYNLGFAKAKKNNHILFADSDIVVEKNMIKNLVDRLNKNPQVGIVTPMILYLKDKNWVNQAGSYVDLTSGRVTVGWGPRKNFLEGKEVQNSGTAMLISRKVVNKIGGFDDWFMCYFDPDYCLRAKKAGFITWYEPAAICYHDQSKNPNVWRPRVLSRAYLLGRNRVLFMRKHGNIFTFTIFLPLLLAYYFWESFKYHQFDKFFKLLGGTLVGYVYPIKKSLYIPLPKLP</sequence>
<name>A0A1F5KPU2_9BACT</name>
<evidence type="ECO:0000256" key="1">
    <source>
        <dbReference type="ARBA" id="ARBA00006739"/>
    </source>
</evidence>
<keyword evidence="2" id="KW-0328">Glycosyltransferase</keyword>
<dbReference type="PANTHER" id="PTHR43179">
    <property type="entry name" value="RHAMNOSYLTRANSFERASE WBBL"/>
    <property type="match status" value="1"/>
</dbReference>
<evidence type="ECO:0000256" key="2">
    <source>
        <dbReference type="ARBA" id="ARBA00022676"/>
    </source>
</evidence>
<keyword evidence="4" id="KW-1133">Transmembrane helix</keyword>
<feature type="transmembrane region" description="Helical" evidence="4">
    <location>
        <begin position="212"/>
        <end position="230"/>
    </location>
</feature>
<dbReference type="EMBL" id="MFDM01000023">
    <property type="protein sequence ID" value="OGE42631.1"/>
    <property type="molecule type" value="Genomic_DNA"/>
</dbReference>
<dbReference type="AlphaFoldDB" id="A0A1F5KPU2"/>
<evidence type="ECO:0000256" key="3">
    <source>
        <dbReference type="ARBA" id="ARBA00022679"/>
    </source>
</evidence>
<dbReference type="STRING" id="1797785.A3B45_00285"/>
<comment type="caution">
    <text evidence="6">The sequence shown here is derived from an EMBL/GenBank/DDBJ whole genome shotgun (WGS) entry which is preliminary data.</text>
</comment>
<comment type="similarity">
    <text evidence="1">Belongs to the glycosyltransferase 2 family.</text>
</comment>
<keyword evidence="4" id="KW-0812">Transmembrane</keyword>
<feature type="domain" description="Glycosyltransferase 2-like" evidence="5">
    <location>
        <begin position="2"/>
        <end position="144"/>
    </location>
</feature>
<evidence type="ECO:0000313" key="7">
    <source>
        <dbReference type="Proteomes" id="UP000178565"/>
    </source>
</evidence>
<proteinExistence type="inferred from homology"/>
<protein>
    <recommendedName>
        <fullName evidence="5">Glycosyltransferase 2-like domain-containing protein</fullName>
    </recommendedName>
</protein>
<evidence type="ECO:0000256" key="4">
    <source>
        <dbReference type="SAM" id="Phobius"/>
    </source>
</evidence>
<evidence type="ECO:0000313" key="6">
    <source>
        <dbReference type="EMBL" id="OGE42631.1"/>
    </source>
</evidence>